<name>A0A7W6G9I9_9SPHN</name>
<dbReference type="InterPro" id="IPR036397">
    <property type="entry name" value="RNaseH_sf"/>
</dbReference>
<proteinExistence type="predicted"/>
<dbReference type="InterPro" id="IPR012337">
    <property type="entry name" value="RNaseH-like_sf"/>
</dbReference>
<sequence length="69" mass="7624">MAIDRCSRFVHLDVCDAENAANAISFIKAARKAFPFRITHVLTDRGSCFTDDDFERNCSRAAACPVLTA</sequence>
<keyword evidence="2" id="KW-1185">Reference proteome</keyword>
<reference evidence="1 2" key="1">
    <citation type="submission" date="2020-08" db="EMBL/GenBank/DDBJ databases">
        <title>Genomic Encyclopedia of Type Strains, Phase IV (KMG-IV): sequencing the most valuable type-strain genomes for metagenomic binning, comparative biology and taxonomic classification.</title>
        <authorList>
            <person name="Goeker M."/>
        </authorList>
    </citation>
    <scope>NUCLEOTIDE SEQUENCE [LARGE SCALE GENOMIC DNA]</scope>
    <source>
        <strain evidence="1 2">DSM 27057</strain>
    </source>
</reference>
<accession>A0A7W6G9I9</accession>
<gene>
    <name evidence="1" type="ORF">GGR38_004076</name>
</gene>
<dbReference type="AlphaFoldDB" id="A0A7W6G9I9"/>
<dbReference type="Gene3D" id="3.30.420.10">
    <property type="entry name" value="Ribonuclease H-like superfamily/Ribonuclease H"/>
    <property type="match status" value="1"/>
</dbReference>
<evidence type="ECO:0008006" key="3">
    <source>
        <dbReference type="Google" id="ProtNLM"/>
    </source>
</evidence>
<dbReference type="Proteomes" id="UP000548867">
    <property type="component" value="Unassembled WGS sequence"/>
</dbReference>
<comment type="caution">
    <text evidence="1">The sequence shown here is derived from an EMBL/GenBank/DDBJ whole genome shotgun (WGS) entry which is preliminary data.</text>
</comment>
<evidence type="ECO:0000313" key="1">
    <source>
        <dbReference type="EMBL" id="MBB3957102.1"/>
    </source>
</evidence>
<dbReference type="EMBL" id="JACIDX010000019">
    <property type="protein sequence ID" value="MBB3957102.1"/>
    <property type="molecule type" value="Genomic_DNA"/>
</dbReference>
<dbReference type="SUPFAM" id="SSF53098">
    <property type="entry name" value="Ribonuclease H-like"/>
    <property type="match status" value="1"/>
</dbReference>
<protein>
    <recommendedName>
        <fullName evidence="3">Integrase catalytic domain-containing protein</fullName>
    </recommendedName>
</protein>
<dbReference type="GO" id="GO:0003676">
    <property type="term" value="F:nucleic acid binding"/>
    <property type="evidence" value="ECO:0007669"/>
    <property type="project" value="InterPro"/>
</dbReference>
<evidence type="ECO:0000313" key="2">
    <source>
        <dbReference type="Proteomes" id="UP000548867"/>
    </source>
</evidence>
<organism evidence="1 2">
    <name type="scientific">Novosphingobium sediminicola</name>
    <dbReference type="NCBI Taxonomy" id="563162"/>
    <lineage>
        <taxon>Bacteria</taxon>
        <taxon>Pseudomonadati</taxon>
        <taxon>Pseudomonadota</taxon>
        <taxon>Alphaproteobacteria</taxon>
        <taxon>Sphingomonadales</taxon>
        <taxon>Sphingomonadaceae</taxon>
        <taxon>Novosphingobium</taxon>
    </lineage>
</organism>